<dbReference type="EMBL" id="BEYU01000127">
    <property type="protein sequence ID" value="GBG32685.1"/>
    <property type="molecule type" value="Genomic_DNA"/>
</dbReference>
<comment type="function">
    <text evidence="8">May be involved in fusion of retrograde transport vesicles derived from an endocytic compartment with the Golgi complex.</text>
</comment>
<evidence type="ECO:0000256" key="4">
    <source>
        <dbReference type="ARBA" id="ARBA00022927"/>
    </source>
</evidence>
<evidence type="ECO:0000256" key="1">
    <source>
        <dbReference type="ARBA" id="ARBA00004141"/>
    </source>
</evidence>
<dbReference type="Pfam" id="PF04178">
    <property type="entry name" value="Got1"/>
    <property type="match status" value="1"/>
</dbReference>
<dbReference type="PANTHER" id="PTHR23137">
    <property type="entry name" value="VESICLE TRANSPORT PROTEIN-RELATED"/>
    <property type="match status" value="1"/>
</dbReference>
<evidence type="ECO:0000256" key="6">
    <source>
        <dbReference type="ARBA" id="ARBA00023136"/>
    </source>
</evidence>
<comment type="similarity">
    <text evidence="7 8">Belongs to the SFT2 family.</text>
</comment>
<dbReference type="InterPro" id="IPR007305">
    <property type="entry name" value="Vesicle_transpt_Got1/SFT2"/>
</dbReference>
<dbReference type="GO" id="GO:0015031">
    <property type="term" value="P:protein transport"/>
    <property type="evidence" value="ECO:0007669"/>
    <property type="project" value="UniProtKB-KW"/>
</dbReference>
<evidence type="ECO:0000313" key="10">
    <source>
        <dbReference type="Proteomes" id="UP000241890"/>
    </source>
</evidence>
<dbReference type="GO" id="GO:0016020">
    <property type="term" value="C:membrane"/>
    <property type="evidence" value="ECO:0007669"/>
    <property type="project" value="UniProtKB-SubCell"/>
</dbReference>
<dbReference type="InterPro" id="IPR011691">
    <property type="entry name" value="Vesicle_transpt_SFT2"/>
</dbReference>
<organism evidence="9 10">
    <name type="scientific">Hondaea fermentalgiana</name>
    <dbReference type="NCBI Taxonomy" id="2315210"/>
    <lineage>
        <taxon>Eukaryota</taxon>
        <taxon>Sar</taxon>
        <taxon>Stramenopiles</taxon>
        <taxon>Bigyra</taxon>
        <taxon>Labyrinthulomycetes</taxon>
        <taxon>Thraustochytrida</taxon>
        <taxon>Thraustochytriidae</taxon>
        <taxon>Hondaea</taxon>
    </lineage>
</organism>
<dbReference type="Proteomes" id="UP000241890">
    <property type="component" value="Unassembled WGS sequence"/>
</dbReference>
<feature type="transmembrane region" description="Helical" evidence="8">
    <location>
        <begin position="110"/>
        <end position="132"/>
    </location>
</feature>
<feature type="transmembrane region" description="Helical" evidence="8">
    <location>
        <begin position="168"/>
        <end position="188"/>
    </location>
</feature>
<comment type="caution">
    <text evidence="9">The sequence shown here is derived from an EMBL/GenBank/DDBJ whole genome shotgun (WGS) entry which is preliminary data.</text>
</comment>
<dbReference type="InParanoid" id="A0A2R5GQ01"/>
<dbReference type="AlphaFoldDB" id="A0A2R5GQ01"/>
<keyword evidence="2 8" id="KW-0813">Transport</keyword>
<evidence type="ECO:0000256" key="2">
    <source>
        <dbReference type="ARBA" id="ARBA00022448"/>
    </source>
</evidence>
<dbReference type="OrthoDB" id="660759at2759"/>
<evidence type="ECO:0000256" key="8">
    <source>
        <dbReference type="RuleBase" id="RU363111"/>
    </source>
</evidence>
<proteinExistence type="inferred from homology"/>
<gene>
    <name evidence="9" type="ORF">FCC1311_089102</name>
</gene>
<accession>A0A2R5GQ01</accession>
<dbReference type="FunCoup" id="A0A2R5GQ01">
    <property type="interactions" value="39"/>
</dbReference>
<evidence type="ECO:0000256" key="3">
    <source>
        <dbReference type="ARBA" id="ARBA00022692"/>
    </source>
</evidence>
<evidence type="ECO:0000256" key="5">
    <source>
        <dbReference type="ARBA" id="ARBA00022989"/>
    </source>
</evidence>
<feature type="transmembrane region" description="Helical" evidence="8">
    <location>
        <begin position="194"/>
        <end position="214"/>
    </location>
</feature>
<evidence type="ECO:0000256" key="7">
    <source>
        <dbReference type="ARBA" id="ARBA00025800"/>
    </source>
</evidence>
<name>A0A2R5GQ01_9STRA</name>
<keyword evidence="10" id="KW-1185">Reference proteome</keyword>
<dbReference type="GO" id="GO:0016192">
    <property type="term" value="P:vesicle-mediated transport"/>
    <property type="evidence" value="ECO:0007669"/>
    <property type="project" value="InterPro"/>
</dbReference>
<keyword evidence="3 8" id="KW-0812">Transmembrane</keyword>
<evidence type="ECO:0000313" key="9">
    <source>
        <dbReference type="EMBL" id="GBG32685.1"/>
    </source>
</evidence>
<protein>
    <recommendedName>
        <fullName evidence="8">Vesicle transport protein</fullName>
    </recommendedName>
</protein>
<sequence length="255" mass="27493">MSSSFGEFMAAYEADPTATLHGQGANTPSTATAPSPFAGFAFPGNLSALGDSVQAGMRSVGRSSIFAGTSLATVDLEAGDDVDALEQNKPATGEGESWNALSRSERFRGFVLLLSLSMFFFLLAFFFTSVIVVFPAKFAFSFTMGSVCYMSAFALIKGPSAWLKSVCSGPQLPFTLAYFLSIFGTLYACLVMRSYVFVMFFSVVQVCALGYYAFGNLPGGRYGLRLIGSFIKQVIRNVCWPCAKGIVRMFQSMFS</sequence>
<dbReference type="GO" id="GO:0012505">
    <property type="term" value="C:endomembrane system"/>
    <property type="evidence" value="ECO:0007669"/>
    <property type="project" value="UniProtKB-ARBA"/>
</dbReference>
<dbReference type="PANTHER" id="PTHR23137:SF36">
    <property type="entry name" value="VESICLE TRANSPORT PROTEIN SFT2C"/>
    <property type="match status" value="1"/>
</dbReference>
<feature type="transmembrane region" description="Helical" evidence="8">
    <location>
        <begin position="138"/>
        <end position="156"/>
    </location>
</feature>
<keyword evidence="6 8" id="KW-0472">Membrane</keyword>
<comment type="subcellular location">
    <subcellularLocation>
        <location evidence="1 8">Membrane</location>
        <topology evidence="1 8">Multi-pass membrane protein</topology>
    </subcellularLocation>
</comment>
<reference evidence="9 10" key="1">
    <citation type="submission" date="2017-12" db="EMBL/GenBank/DDBJ databases">
        <title>Sequencing, de novo assembly and annotation of complete genome of a new Thraustochytrid species, strain FCC1311.</title>
        <authorList>
            <person name="Sedici K."/>
            <person name="Godart F."/>
            <person name="Aiese Cigliano R."/>
            <person name="Sanseverino W."/>
            <person name="Barakat M."/>
            <person name="Ortet P."/>
            <person name="Marechal E."/>
            <person name="Cagnac O."/>
            <person name="Amato A."/>
        </authorList>
    </citation>
    <scope>NUCLEOTIDE SEQUENCE [LARGE SCALE GENOMIC DNA]</scope>
</reference>
<keyword evidence="4 8" id="KW-0653">Protein transport</keyword>
<dbReference type="GO" id="GO:0005737">
    <property type="term" value="C:cytoplasm"/>
    <property type="evidence" value="ECO:0007669"/>
    <property type="project" value="UniProtKB-ARBA"/>
</dbReference>
<keyword evidence="5 8" id="KW-1133">Transmembrane helix</keyword>